<evidence type="ECO:0000256" key="1">
    <source>
        <dbReference type="ARBA" id="ARBA00006739"/>
    </source>
</evidence>
<comment type="caution">
    <text evidence="6">The sequence shown here is derived from an EMBL/GenBank/DDBJ whole genome shotgun (WGS) entry which is preliminary data.</text>
</comment>
<dbReference type="SUPFAM" id="SSF52540">
    <property type="entry name" value="P-loop containing nucleoside triphosphate hydrolases"/>
    <property type="match status" value="1"/>
</dbReference>
<keyword evidence="7" id="KW-1185">Reference proteome</keyword>
<name>A0ABV2I3K6_9HYPH</name>
<comment type="similarity">
    <text evidence="1">Belongs to the glycosyltransferase 2 family.</text>
</comment>
<keyword evidence="3" id="KW-0808">Transferase</keyword>
<dbReference type="CDD" id="cd04186">
    <property type="entry name" value="GT_2_like_c"/>
    <property type="match status" value="1"/>
</dbReference>
<accession>A0ABV2I3K6</accession>
<evidence type="ECO:0000256" key="4">
    <source>
        <dbReference type="SAM" id="Coils"/>
    </source>
</evidence>
<organism evidence="6 7">
    <name type="scientific">Mesorhizobium shonense</name>
    <dbReference type="NCBI Taxonomy" id="1209948"/>
    <lineage>
        <taxon>Bacteria</taxon>
        <taxon>Pseudomonadati</taxon>
        <taxon>Pseudomonadota</taxon>
        <taxon>Alphaproteobacteria</taxon>
        <taxon>Hyphomicrobiales</taxon>
        <taxon>Phyllobacteriaceae</taxon>
        <taxon>Mesorhizobium</taxon>
    </lineage>
</organism>
<dbReference type="Gene3D" id="3.90.550.10">
    <property type="entry name" value="Spore Coat Polysaccharide Biosynthesis Protein SpsA, Chain A"/>
    <property type="match status" value="1"/>
</dbReference>
<evidence type="ECO:0000256" key="3">
    <source>
        <dbReference type="ARBA" id="ARBA00022679"/>
    </source>
</evidence>
<reference evidence="6 7" key="1">
    <citation type="submission" date="2024-06" db="EMBL/GenBank/DDBJ databases">
        <title>Genomic Encyclopedia of Type Strains, Phase IV (KMG-IV): sequencing the most valuable type-strain genomes for metagenomic binning, comparative biology and taxonomic classification.</title>
        <authorList>
            <person name="Goeker M."/>
        </authorList>
    </citation>
    <scope>NUCLEOTIDE SEQUENCE [LARGE SCALE GENOMIC DNA]</scope>
    <source>
        <strain evidence="6 7">DSM 29846</strain>
    </source>
</reference>
<dbReference type="Proteomes" id="UP001549036">
    <property type="component" value="Unassembled WGS sequence"/>
</dbReference>
<evidence type="ECO:0000256" key="2">
    <source>
        <dbReference type="ARBA" id="ARBA00022676"/>
    </source>
</evidence>
<gene>
    <name evidence="6" type="ORF">ABID26_006909</name>
</gene>
<evidence type="ECO:0000259" key="5">
    <source>
        <dbReference type="Pfam" id="PF00535"/>
    </source>
</evidence>
<protein>
    <submittedName>
        <fullName evidence="6">GT2 family glycosyltransferase</fullName>
    </submittedName>
</protein>
<dbReference type="Pfam" id="PF00535">
    <property type="entry name" value="Glycos_transf_2"/>
    <property type="match status" value="1"/>
</dbReference>
<dbReference type="InterPro" id="IPR001173">
    <property type="entry name" value="Glyco_trans_2-like"/>
</dbReference>
<dbReference type="SUPFAM" id="SSF53448">
    <property type="entry name" value="Nucleotide-diphospho-sugar transferases"/>
    <property type="match status" value="1"/>
</dbReference>
<dbReference type="InterPro" id="IPR027417">
    <property type="entry name" value="P-loop_NTPase"/>
</dbReference>
<dbReference type="Gene3D" id="3.40.50.2000">
    <property type="entry name" value="Glycogen Phosphorylase B"/>
    <property type="match status" value="1"/>
</dbReference>
<keyword evidence="4" id="KW-0175">Coiled coil</keyword>
<dbReference type="PANTHER" id="PTHR43179:SF12">
    <property type="entry name" value="GALACTOFURANOSYLTRANSFERASE GLFT2"/>
    <property type="match status" value="1"/>
</dbReference>
<evidence type="ECO:0000313" key="7">
    <source>
        <dbReference type="Proteomes" id="UP001549036"/>
    </source>
</evidence>
<keyword evidence="2" id="KW-0328">Glycosyltransferase</keyword>
<feature type="coiled-coil region" evidence="4">
    <location>
        <begin position="402"/>
        <end position="458"/>
    </location>
</feature>
<dbReference type="Gene3D" id="3.40.50.300">
    <property type="entry name" value="P-loop containing nucleotide triphosphate hydrolases"/>
    <property type="match status" value="1"/>
</dbReference>
<feature type="coiled-coil region" evidence="4">
    <location>
        <begin position="492"/>
        <end position="519"/>
    </location>
</feature>
<proteinExistence type="inferred from homology"/>
<dbReference type="Gene3D" id="3.40.50.11010">
    <property type="match status" value="1"/>
</dbReference>
<evidence type="ECO:0000313" key="6">
    <source>
        <dbReference type="EMBL" id="MET3597484.1"/>
    </source>
</evidence>
<dbReference type="EMBL" id="JBEPLM010000024">
    <property type="protein sequence ID" value="MET3597484.1"/>
    <property type="molecule type" value="Genomic_DNA"/>
</dbReference>
<dbReference type="InterPro" id="IPR029044">
    <property type="entry name" value="Nucleotide-diphossugar_trans"/>
</dbReference>
<feature type="domain" description="Glycosyltransferase 2-like" evidence="5">
    <location>
        <begin position="1002"/>
        <end position="1175"/>
    </location>
</feature>
<sequence>MAKWAAQTRGFSDVNLPDSVLLILGMHRSGTSFLSECCGLLGYDIPQDTGGPAEDNPRGHFEPQAVVRLNDTLLEEGGAGWDRIAPPVLPEPDTETFARLDEAVRESFGTARRVVLKDPRLSLTLPLWRAWTAARDIRSAVLIALRDPREVAHSLARRNGMMPDFAMLSWVAHTLGAIDGSHGLSRAIVVFPDWMRDPGTTLRCIAALDGQIVVENVQQHIAGIFIGDAVHGRGDTKARDTLIEELALELFILLRDAARRDEIPDEALLGPFRRRFAALSAAARGVEESHAARHLATRATIAELTKRYEQIAADAAQRISATEAQRDEIVADAAQRIAAAEAQRDEIAADAAQRIAATEAQRDEIAADAAQRISATEAQRDEIAADAAQRISATEAQRDEIAADAAQRIAATEAQRDEMAADAAQRIAATEAQRNEVAADAAQRISAAEARCDEMAADAARRIAATEAKRDEIAADAAQRISVAEAQRDEMAADAAQRIAAAEARRVEIAQEAAARQEEFAEVSFVANQRLQEISTLKNELAHMRAHIELTDRTYSERKLVTILKPIYWRLYRRGGRILRAILPAPALERLKRRLPVPGGIPRALAFAPLPSATIASDGYAAIPARRGEKPDIFVLSIISWDFRVQRPQHLAIQMAAEGHRVFYIDMEREMGAGSAREVAPNLHVIRLPAQGMRSLAAYTGIPSPSQVSAWVRHFHALADAVSASPVAHVVIEHPYWWHLARHLSPEYQITFDCMDDISGFSNTESHVLETEMDMIGKADKMAVSSQYLYDKFGAIRDVVMVRNGADVGHFVDCPEDIAAPAWLGERKAKGTIRVGYVGAIAEWFDTDLIEQVACENPDFEIHLCGAVTAEQPMRLASIANVTMHGEIPYRDVPAFHKQMDVLIIPFQLLPIIKACDPVKFYEYSAVMRPTVSTSLPELHRAGDLVFRSDDPAGFATQIRRAAPLARDTAFGHRLRQYALDNAWSFRAHDMLKEMQREPKLSVIVLHYGTDTDMTLAALHAMLGRGQVYPNLEVVLVDNGSSAEVLGVLRAYTAADPRIVLIENGENLGFAKGNNRGIEAATGEFILLLNNDTFIAPGAMLAMVRHLQRNPEIGIVGPMTNNIGNEARVEIGYADMEAMVRAARDLATGYRGQWTPVAVCAYFCAMFRRADLDRLGLLPEIYGRGMFEDDDHCATFRASGLQMAIAEDAFCHHHLSATFDKLPTDEKQTLFANNRAIFEERWGRWVPHVYRDNRPPATLSKA</sequence>
<dbReference type="RefSeq" id="WP_354417883.1">
    <property type="nucleotide sequence ID" value="NZ_JBEPLM010000024.1"/>
</dbReference>
<dbReference type="SUPFAM" id="SSF53756">
    <property type="entry name" value="UDP-Glycosyltransferase/glycogen phosphorylase"/>
    <property type="match status" value="1"/>
</dbReference>
<dbReference type="PANTHER" id="PTHR43179">
    <property type="entry name" value="RHAMNOSYLTRANSFERASE WBBL"/>
    <property type="match status" value="1"/>
</dbReference>